<evidence type="ECO:0000256" key="8">
    <source>
        <dbReference type="ARBA" id="ARBA00022917"/>
    </source>
</evidence>
<keyword evidence="6 11" id="KW-0547">Nucleotide-binding</keyword>
<dbReference type="GO" id="GO:0006420">
    <property type="term" value="P:arginyl-tRNA aminoacylation"/>
    <property type="evidence" value="ECO:0007669"/>
    <property type="project" value="UniProtKB-UniRule"/>
</dbReference>
<dbReference type="Gene3D" id="3.40.50.620">
    <property type="entry name" value="HUPs"/>
    <property type="match status" value="1"/>
</dbReference>
<dbReference type="InterPro" id="IPR001412">
    <property type="entry name" value="aa-tRNA-synth_I_CS"/>
</dbReference>
<evidence type="ECO:0000256" key="11">
    <source>
        <dbReference type="HAMAP-Rule" id="MF_00123"/>
    </source>
</evidence>
<dbReference type="InterPro" id="IPR008909">
    <property type="entry name" value="DALR_anticod-bd"/>
</dbReference>
<feature type="domain" description="Arginyl tRNA synthetase N-terminal" evidence="14">
    <location>
        <begin position="4"/>
        <end position="92"/>
    </location>
</feature>
<evidence type="ECO:0000256" key="7">
    <source>
        <dbReference type="ARBA" id="ARBA00022840"/>
    </source>
</evidence>
<keyword evidence="8 11" id="KW-0648">Protein biosynthesis</keyword>
<dbReference type="GO" id="GO:0005524">
    <property type="term" value="F:ATP binding"/>
    <property type="evidence" value="ECO:0007669"/>
    <property type="project" value="UniProtKB-UniRule"/>
</dbReference>
<dbReference type="FunFam" id="1.10.730.10:FF:000008">
    <property type="entry name" value="Arginine--tRNA ligase"/>
    <property type="match status" value="1"/>
</dbReference>
<evidence type="ECO:0000259" key="14">
    <source>
        <dbReference type="SMART" id="SM01016"/>
    </source>
</evidence>
<dbReference type="InterPro" id="IPR036695">
    <property type="entry name" value="Arg-tRNA-synth_N_sf"/>
</dbReference>
<keyword evidence="4 11" id="KW-0963">Cytoplasm</keyword>
<dbReference type="SUPFAM" id="SSF55190">
    <property type="entry name" value="Arginyl-tRNA synthetase (ArgRS), N-terminal 'additional' domain"/>
    <property type="match status" value="1"/>
</dbReference>
<keyword evidence="16" id="KW-1185">Reference proteome</keyword>
<dbReference type="Pfam" id="PF03485">
    <property type="entry name" value="Arg_tRNA_synt_N"/>
    <property type="match status" value="1"/>
</dbReference>
<dbReference type="SMART" id="SM01016">
    <property type="entry name" value="Arg_tRNA_synt_N"/>
    <property type="match status" value="1"/>
</dbReference>
<feature type="short sequence motif" description="'HIGH' region" evidence="11">
    <location>
        <begin position="129"/>
        <end position="139"/>
    </location>
</feature>
<organism evidence="15 16">
    <name type="scientific">Marinihelvus fidelis</name>
    <dbReference type="NCBI Taxonomy" id="2613842"/>
    <lineage>
        <taxon>Bacteria</taxon>
        <taxon>Pseudomonadati</taxon>
        <taxon>Pseudomonadota</taxon>
        <taxon>Gammaproteobacteria</taxon>
        <taxon>Chromatiales</taxon>
        <taxon>Wenzhouxiangellaceae</taxon>
        <taxon>Marinihelvus</taxon>
    </lineage>
</organism>
<evidence type="ECO:0000256" key="6">
    <source>
        <dbReference type="ARBA" id="ARBA00022741"/>
    </source>
</evidence>
<sequence length="587" mass="65926">MLKNHIEELLIQSLIHLKRDGIIPDTVDVQPQLERTRSVDHGEYATNLAMALAKPAGKPPRELAQAIIDRLPRSRQVERTEIAGPGFVNFFLNHCALTGVVKDALRHGDAFGTQPVHSEERVTVEYVSANPTGPLHVGHGRGAAYGASLSNVLQAAGKNVQREYYVNDNGRQMDILALSVWIRYLELCGEQVRFPDNGYQGEYIYDIARVVRSEDGDKWRFSSHDVLDGLPLDGEAGGDSEAYIDALIAKASELMGHEGYLVFFGASIDAILGDIKDDLREFGVEFDTWFSEAQLEESGAIEHAIERLRANGHLYEKDGATWFRASELGDEKDRVVVRENGKTTYFASDIAYFMNKLERGFGKAMYIFGADHHGYIARLKAAALGLGEDPEKLEILLVQFAVLFRDGKKVQMSTRSGKFITLRELREEVGTDAARFFYVMRSHDQHLDFDLDLAKSRTNENPVYYVQYAHARICSVFRQLEQNDMRHNAAIGEAALDQLTEPRELALMRAINRYPETIEAAARLRSPHLVAHFLGDLATEFHGYYNAHQFLVDDENLRNARLNLVEATRIVLVNGLELLGCSAPEEM</sequence>
<evidence type="ECO:0000259" key="13">
    <source>
        <dbReference type="SMART" id="SM00836"/>
    </source>
</evidence>
<dbReference type="PANTHER" id="PTHR11956">
    <property type="entry name" value="ARGINYL-TRNA SYNTHETASE"/>
    <property type="match status" value="1"/>
</dbReference>
<comment type="caution">
    <text evidence="15">The sequence shown here is derived from an EMBL/GenBank/DDBJ whole genome shotgun (WGS) entry which is preliminary data.</text>
</comment>
<proteinExistence type="inferred from homology"/>
<dbReference type="Pfam" id="PF05746">
    <property type="entry name" value="DALR_1"/>
    <property type="match status" value="1"/>
</dbReference>
<dbReference type="AlphaFoldDB" id="A0A5N0T946"/>
<dbReference type="PROSITE" id="PS00178">
    <property type="entry name" value="AA_TRNA_LIGASE_I"/>
    <property type="match status" value="1"/>
</dbReference>
<dbReference type="PRINTS" id="PR01038">
    <property type="entry name" value="TRNASYNTHARG"/>
</dbReference>
<evidence type="ECO:0000256" key="4">
    <source>
        <dbReference type="ARBA" id="ARBA00022490"/>
    </source>
</evidence>
<keyword evidence="7 11" id="KW-0067">ATP-binding</keyword>
<evidence type="ECO:0000256" key="10">
    <source>
        <dbReference type="ARBA" id="ARBA00049339"/>
    </source>
</evidence>
<evidence type="ECO:0000256" key="2">
    <source>
        <dbReference type="ARBA" id="ARBA00005594"/>
    </source>
</evidence>
<keyword evidence="5 11" id="KW-0436">Ligase</keyword>
<dbReference type="HAMAP" id="MF_00123">
    <property type="entry name" value="Arg_tRNA_synth"/>
    <property type="match status" value="1"/>
</dbReference>
<dbReference type="CDD" id="cd07956">
    <property type="entry name" value="Anticodon_Ia_Arg"/>
    <property type="match status" value="1"/>
</dbReference>
<dbReference type="FunFam" id="3.40.50.620:FF:000062">
    <property type="entry name" value="Arginine--tRNA ligase"/>
    <property type="match status" value="1"/>
</dbReference>
<dbReference type="Proteomes" id="UP000325372">
    <property type="component" value="Unassembled WGS sequence"/>
</dbReference>
<comment type="subunit">
    <text evidence="3 11">Monomer.</text>
</comment>
<evidence type="ECO:0000256" key="5">
    <source>
        <dbReference type="ARBA" id="ARBA00022598"/>
    </source>
</evidence>
<comment type="catalytic activity">
    <reaction evidence="10 11">
        <text>tRNA(Arg) + L-arginine + ATP = L-arginyl-tRNA(Arg) + AMP + diphosphate</text>
        <dbReference type="Rhea" id="RHEA:20301"/>
        <dbReference type="Rhea" id="RHEA-COMP:9658"/>
        <dbReference type="Rhea" id="RHEA-COMP:9673"/>
        <dbReference type="ChEBI" id="CHEBI:30616"/>
        <dbReference type="ChEBI" id="CHEBI:32682"/>
        <dbReference type="ChEBI" id="CHEBI:33019"/>
        <dbReference type="ChEBI" id="CHEBI:78442"/>
        <dbReference type="ChEBI" id="CHEBI:78513"/>
        <dbReference type="ChEBI" id="CHEBI:456215"/>
        <dbReference type="EC" id="6.1.1.19"/>
    </reaction>
</comment>
<reference evidence="15 16" key="1">
    <citation type="submission" date="2019-09" db="EMBL/GenBank/DDBJ databases">
        <title>Wenzhouxiangella sp. Genome sequencing and assembly.</title>
        <authorList>
            <person name="Zhang R."/>
        </authorList>
    </citation>
    <scope>NUCLEOTIDE SEQUENCE [LARGE SCALE GENOMIC DNA]</scope>
    <source>
        <strain evidence="15 16">W260</strain>
    </source>
</reference>
<dbReference type="RefSeq" id="WP_150864642.1">
    <property type="nucleotide sequence ID" value="NZ_VYXP01000006.1"/>
</dbReference>
<dbReference type="Gene3D" id="1.10.730.10">
    <property type="entry name" value="Isoleucyl-tRNA Synthetase, Domain 1"/>
    <property type="match status" value="1"/>
</dbReference>
<keyword evidence="9 11" id="KW-0030">Aminoacyl-tRNA synthetase</keyword>
<dbReference type="InterPro" id="IPR035684">
    <property type="entry name" value="ArgRS_core"/>
</dbReference>
<name>A0A5N0T946_9GAMM</name>
<dbReference type="NCBIfam" id="TIGR00456">
    <property type="entry name" value="argS"/>
    <property type="match status" value="1"/>
</dbReference>
<evidence type="ECO:0000256" key="3">
    <source>
        <dbReference type="ARBA" id="ARBA00011245"/>
    </source>
</evidence>
<feature type="domain" description="DALR anticodon binding" evidence="13">
    <location>
        <begin position="466"/>
        <end position="587"/>
    </location>
</feature>
<dbReference type="InterPro" id="IPR014729">
    <property type="entry name" value="Rossmann-like_a/b/a_fold"/>
</dbReference>
<dbReference type="InterPro" id="IPR009080">
    <property type="entry name" value="tRNAsynth_Ia_anticodon-bd"/>
</dbReference>
<dbReference type="CDD" id="cd00671">
    <property type="entry name" value="ArgRS_core"/>
    <property type="match status" value="1"/>
</dbReference>
<dbReference type="EC" id="6.1.1.19" evidence="11"/>
<dbReference type="EMBL" id="VYXP01000006">
    <property type="protein sequence ID" value="KAA9131004.1"/>
    <property type="molecule type" value="Genomic_DNA"/>
</dbReference>
<dbReference type="Gene3D" id="3.30.1360.70">
    <property type="entry name" value="Arginyl tRNA synthetase N-terminal domain"/>
    <property type="match status" value="1"/>
</dbReference>
<evidence type="ECO:0000256" key="1">
    <source>
        <dbReference type="ARBA" id="ARBA00004496"/>
    </source>
</evidence>
<comment type="subcellular location">
    <subcellularLocation>
        <location evidence="1 11">Cytoplasm</location>
    </subcellularLocation>
</comment>
<dbReference type="SMART" id="SM00836">
    <property type="entry name" value="DALR_1"/>
    <property type="match status" value="1"/>
</dbReference>
<dbReference type="SUPFAM" id="SSF52374">
    <property type="entry name" value="Nucleotidylyl transferase"/>
    <property type="match status" value="1"/>
</dbReference>
<dbReference type="SUPFAM" id="SSF47323">
    <property type="entry name" value="Anticodon-binding domain of a subclass of class I aminoacyl-tRNA synthetases"/>
    <property type="match status" value="1"/>
</dbReference>
<dbReference type="Pfam" id="PF00750">
    <property type="entry name" value="tRNA-synt_1d"/>
    <property type="match status" value="2"/>
</dbReference>
<evidence type="ECO:0000313" key="15">
    <source>
        <dbReference type="EMBL" id="KAA9131004.1"/>
    </source>
</evidence>
<evidence type="ECO:0000313" key="16">
    <source>
        <dbReference type="Proteomes" id="UP000325372"/>
    </source>
</evidence>
<evidence type="ECO:0000256" key="9">
    <source>
        <dbReference type="ARBA" id="ARBA00023146"/>
    </source>
</evidence>
<dbReference type="GO" id="GO:0005737">
    <property type="term" value="C:cytoplasm"/>
    <property type="evidence" value="ECO:0007669"/>
    <property type="project" value="UniProtKB-SubCell"/>
</dbReference>
<dbReference type="InterPro" id="IPR001278">
    <property type="entry name" value="Arg-tRNA-ligase"/>
</dbReference>
<accession>A0A5N0T946</accession>
<evidence type="ECO:0000256" key="12">
    <source>
        <dbReference type="RuleBase" id="RU363038"/>
    </source>
</evidence>
<comment type="similarity">
    <text evidence="2 11 12">Belongs to the class-I aminoacyl-tRNA synthetase family.</text>
</comment>
<protein>
    <recommendedName>
        <fullName evidence="11">Arginine--tRNA ligase</fullName>
        <ecNumber evidence="11">6.1.1.19</ecNumber>
    </recommendedName>
    <alternativeName>
        <fullName evidence="11">Arginyl-tRNA synthetase</fullName>
        <shortName evidence="11">ArgRS</shortName>
    </alternativeName>
</protein>
<dbReference type="PANTHER" id="PTHR11956:SF5">
    <property type="entry name" value="ARGININE--TRNA LIGASE, CYTOPLASMIC"/>
    <property type="match status" value="1"/>
</dbReference>
<dbReference type="GO" id="GO:0004814">
    <property type="term" value="F:arginine-tRNA ligase activity"/>
    <property type="evidence" value="ECO:0007669"/>
    <property type="project" value="UniProtKB-UniRule"/>
</dbReference>
<dbReference type="InterPro" id="IPR005148">
    <property type="entry name" value="Arg-tRNA-synth_N"/>
</dbReference>
<gene>
    <name evidence="11" type="primary">argS</name>
    <name evidence="15" type="ORF">F3N42_11690</name>
</gene>